<reference evidence="1 2" key="1">
    <citation type="submission" date="2021-02" db="EMBL/GenBank/DDBJ databases">
        <title>Characterization of Marinitoga sp. nov. str. BP5-C20A.</title>
        <authorList>
            <person name="Erauso G."/>
            <person name="Postec A."/>
        </authorList>
    </citation>
    <scope>NUCLEOTIDE SEQUENCE [LARGE SCALE GENOMIC DNA]</scope>
    <source>
        <strain evidence="1 2">BP5-C20A</strain>
    </source>
</reference>
<protein>
    <submittedName>
        <fullName evidence="1">Uncharacterized protein</fullName>
    </submittedName>
</protein>
<evidence type="ECO:0000313" key="2">
    <source>
        <dbReference type="Proteomes" id="UP001232493"/>
    </source>
</evidence>
<organism evidence="1 2">
    <name type="scientific">Marinitoga aeolica</name>
    <dbReference type="NCBI Taxonomy" id="2809031"/>
    <lineage>
        <taxon>Bacteria</taxon>
        <taxon>Thermotogati</taxon>
        <taxon>Thermotogota</taxon>
        <taxon>Thermotogae</taxon>
        <taxon>Petrotogales</taxon>
        <taxon>Petrotogaceae</taxon>
        <taxon>Marinitoga</taxon>
    </lineage>
</organism>
<dbReference type="Proteomes" id="UP001232493">
    <property type="component" value="Chromosome"/>
</dbReference>
<gene>
    <name evidence="1" type="ORF">JRV97_01750</name>
</gene>
<name>A0ABY8PRR9_9BACT</name>
<evidence type="ECO:0000313" key="1">
    <source>
        <dbReference type="EMBL" id="WGS65304.1"/>
    </source>
</evidence>
<keyword evidence="2" id="KW-1185">Reference proteome</keyword>
<dbReference type="EMBL" id="CP069362">
    <property type="protein sequence ID" value="WGS65304.1"/>
    <property type="molecule type" value="Genomic_DNA"/>
</dbReference>
<accession>A0ABY8PRR9</accession>
<dbReference type="RefSeq" id="WP_280999679.1">
    <property type="nucleotide sequence ID" value="NZ_CP069362.1"/>
</dbReference>
<sequence>MGTKTVSKEKLDLIIRRVKHYAKQYEFAIKNYKEDPDYAAIAIDRKEEFIKNLNELEKYTLPNEEIKKIIQNVINADKFFLKHRKNYYKYVKRSSMWLDEDKEKLEKIIKEFIKKYIK</sequence>
<proteinExistence type="predicted"/>